<dbReference type="PROSITE" id="PS51379">
    <property type="entry name" value="4FE4S_FER_2"/>
    <property type="match status" value="2"/>
</dbReference>
<reference evidence="2 3" key="1">
    <citation type="journal article" date="2020" name="mSystems">
        <title>Defining Genomic and Predicted Metabolic Features of the Acetobacterium Genus.</title>
        <authorList>
            <person name="Ross D.E."/>
            <person name="Marshall C.W."/>
            <person name="Gulliver D."/>
            <person name="May H.D."/>
            <person name="Norman R.S."/>
        </authorList>
    </citation>
    <scope>NUCLEOTIDE SEQUENCE [LARGE SCALE GENOMIC DNA]</scope>
    <source>
        <strain evidence="2 3">DSM 9173</strain>
    </source>
</reference>
<dbReference type="Pfam" id="PF13237">
    <property type="entry name" value="Fer4_10"/>
    <property type="match status" value="1"/>
</dbReference>
<gene>
    <name evidence="2" type="ORF">GH807_13500</name>
</gene>
<dbReference type="Gene3D" id="3.30.70.20">
    <property type="match status" value="1"/>
</dbReference>
<dbReference type="PANTHER" id="PTHR43122:SF1">
    <property type="entry name" value="IRON-SULFUR-BINDING PROTEIN"/>
    <property type="match status" value="1"/>
</dbReference>
<dbReference type="RefSeq" id="WP_148605365.1">
    <property type="nucleotide sequence ID" value="NZ_RXYB01000020.1"/>
</dbReference>
<dbReference type="InterPro" id="IPR029039">
    <property type="entry name" value="Flavoprotein-like_sf"/>
</dbReference>
<dbReference type="PANTHER" id="PTHR43122">
    <property type="entry name" value="FERREDOXIN SUBUNIT OF PYRUVATE:FLAVODOXIN OXIDOREDUCTASE-RELATED"/>
    <property type="match status" value="1"/>
</dbReference>
<dbReference type="EMBL" id="WJBB01000020">
    <property type="protein sequence ID" value="MBC3798057.1"/>
    <property type="molecule type" value="Genomic_DNA"/>
</dbReference>
<evidence type="ECO:0000259" key="1">
    <source>
        <dbReference type="PROSITE" id="PS51379"/>
    </source>
</evidence>
<dbReference type="SUPFAM" id="SSF52218">
    <property type="entry name" value="Flavoproteins"/>
    <property type="match status" value="1"/>
</dbReference>
<name>A0ABR6WPL2_9FIRM</name>
<dbReference type="SUPFAM" id="SSF54862">
    <property type="entry name" value="4Fe-4S ferredoxins"/>
    <property type="match status" value="1"/>
</dbReference>
<accession>A0ABR6WPL2</accession>
<sequence length="271" mass="29783">MKIKSTKLVYFSPTGTTKAVVEGVAQGIDAIEVERIDLTKPESRLKPLHTGKDELLIIGVPVYMGRVPEVIREWLQSIKAKKTPVVCIIVYGNRVYDDALLELTEILVADGCFPIASGAFIGERSFSSVEIPIAAGRPNIQDLSQAEAFGCKINEKLAAILSVDEIGKLNVPGEFPFRGATKLWNVDFITVGSDCNQCQICAEVCPVGAIFKENSRQIDQEKCITCCACIKKCPQHARTIKLGPVHDASIRLNTLFKEPKQPDFFYLGPRS</sequence>
<protein>
    <submittedName>
        <fullName evidence="2">Ferredoxin</fullName>
    </submittedName>
</protein>
<feature type="domain" description="4Fe-4S ferredoxin-type" evidence="1">
    <location>
        <begin position="214"/>
        <end position="243"/>
    </location>
</feature>
<feature type="domain" description="4Fe-4S ferredoxin-type" evidence="1">
    <location>
        <begin position="187"/>
        <end position="210"/>
    </location>
</feature>
<organism evidence="2 3">
    <name type="scientific">Acetobacterium tundrae</name>
    <dbReference type="NCBI Taxonomy" id="132932"/>
    <lineage>
        <taxon>Bacteria</taxon>
        <taxon>Bacillati</taxon>
        <taxon>Bacillota</taxon>
        <taxon>Clostridia</taxon>
        <taxon>Eubacteriales</taxon>
        <taxon>Eubacteriaceae</taxon>
        <taxon>Acetobacterium</taxon>
    </lineage>
</organism>
<keyword evidence="3" id="KW-1185">Reference proteome</keyword>
<dbReference type="InterPro" id="IPR017896">
    <property type="entry name" value="4Fe4S_Fe-S-bd"/>
</dbReference>
<comment type="caution">
    <text evidence="2">The sequence shown here is derived from an EMBL/GenBank/DDBJ whole genome shotgun (WGS) entry which is preliminary data.</text>
</comment>
<dbReference type="Proteomes" id="UP000653358">
    <property type="component" value="Unassembled WGS sequence"/>
</dbReference>
<evidence type="ECO:0000313" key="3">
    <source>
        <dbReference type="Proteomes" id="UP000653358"/>
    </source>
</evidence>
<evidence type="ECO:0000313" key="2">
    <source>
        <dbReference type="EMBL" id="MBC3798057.1"/>
    </source>
</evidence>
<dbReference type="Gene3D" id="3.40.50.360">
    <property type="match status" value="1"/>
</dbReference>
<proteinExistence type="predicted"/>